<keyword evidence="3" id="KW-0326">Glycosidase</keyword>
<dbReference type="InterPro" id="IPR013783">
    <property type="entry name" value="Ig-like_fold"/>
</dbReference>
<dbReference type="EMBL" id="SMCQ01000003">
    <property type="protein sequence ID" value="TCW01571.1"/>
    <property type="molecule type" value="Genomic_DNA"/>
</dbReference>
<dbReference type="Pfam" id="PF02836">
    <property type="entry name" value="Glyco_hydro_2_C"/>
    <property type="match status" value="1"/>
</dbReference>
<dbReference type="InterPro" id="IPR008979">
    <property type="entry name" value="Galactose-bd-like_sf"/>
</dbReference>
<dbReference type="Gene3D" id="2.60.40.10">
    <property type="entry name" value="Immunoglobulins"/>
    <property type="match status" value="1"/>
</dbReference>
<dbReference type="GO" id="GO:0004553">
    <property type="term" value="F:hydrolase activity, hydrolyzing O-glycosyl compounds"/>
    <property type="evidence" value="ECO:0007669"/>
    <property type="project" value="InterPro"/>
</dbReference>
<dbReference type="Proteomes" id="UP000295515">
    <property type="component" value="Unassembled WGS sequence"/>
</dbReference>
<dbReference type="Pfam" id="PF02837">
    <property type="entry name" value="Glyco_hydro_2_N"/>
    <property type="match status" value="1"/>
</dbReference>
<evidence type="ECO:0000259" key="4">
    <source>
        <dbReference type="Pfam" id="PF02836"/>
    </source>
</evidence>
<comment type="caution">
    <text evidence="6">The sequence shown here is derived from an EMBL/GenBank/DDBJ whole genome shotgun (WGS) entry which is preliminary data.</text>
</comment>
<protein>
    <submittedName>
        <fullName evidence="6">Glycosyl hydrolase family 2</fullName>
    </submittedName>
</protein>
<feature type="domain" description="Glycosyl hydrolases family 2 sugar binding" evidence="5">
    <location>
        <begin position="108"/>
        <end position="196"/>
    </location>
</feature>
<dbReference type="PANTHER" id="PTHR42732">
    <property type="entry name" value="BETA-GALACTOSIDASE"/>
    <property type="match status" value="1"/>
</dbReference>
<reference evidence="6 7" key="1">
    <citation type="submission" date="2019-03" db="EMBL/GenBank/DDBJ databases">
        <title>Genomic Encyclopedia of Type Strains, Phase IV (KMG-IV): sequencing the most valuable type-strain genomes for metagenomic binning, comparative biology and taxonomic classification.</title>
        <authorList>
            <person name="Goeker M."/>
        </authorList>
    </citation>
    <scope>NUCLEOTIDE SEQUENCE [LARGE SCALE GENOMIC DNA]</scope>
    <source>
        <strain evidence="6 7">DSM 29487</strain>
    </source>
</reference>
<dbReference type="RefSeq" id="WP_066449276.1">
    <property type="nucleotide sequence ID" value="NZ_JANKBF010000001.1"/>
</dbReference>
<dbReference type="InterPro" id="IPR006103">
    <property type="entry name" value="Glyco_hydro_2_cat"/>
</dbReference>
<sequence length="590" mass="69682">MNLLNAIKTVRLFKKQEELIPLKTKWSQQLDPNHVLEDYPRPQMKRDNYINLNGFYHYAINQQKEIPHLFQGEILVPFSPESQLSQVQKQLLPGYYLWYERVLPPLTKENGHYLLHFGAVDQIADIYINHQHVFHHVGGYLPFQIDITNHLNHQHDILTIRVTDDSDTSYHAKGKQRLKRGGMYYTAQSGIWQSVWLEWVGETYIEDVKITPDYDHDQIHVKVILNHEYHQDIQFQINQQVPVLMQASYNIIDVTLPIENKISWDVNSPYLYKLYVSIQDDKVECYFAMRCFSIEKDDQQIPRICLNHQPIFMNGVLDQGYWPDGLYTAPTDEALIYDIETMKSLGFNMIRKHIKIEPARWYYHCDRLGMIVWQDMINGGEAYHTWFVTWMPSLLSWTKKHISDKHLRLLARKDAHGREEWIKECELTIEHLSHFPCISTWVLFNEGWGQFATEKITQYVRQLDPTRLIDSASGWFDQKCGDFRSEHHYFDEPKIISDPRAFVLSECGGYACPIEKHISVHQVYGYQNYTSIQELTQAYETLYQKTINPLIEKGLCACVYTQLSDIEEEVNGLLTYDRKICKIIQKERNH</sequence>
<comment type="similarity">
    <text evidence="1">Belongs to the glycosyl hydrolase 2 family.</text>
</comment>
<dbReference type="InterPro" id="IPR036156">
    <property type="entry name" value="Beta-gal/glucu_dom_sf"/>
</dbReference>
<evidence type="ECO:0000313" key="6">
    <source>
        <dbReference type="EMBL" id="TCW01571.1"/>
    </source>
</evidence>
<dbReference type="InterPro" id="IPR017853">
    <property type="entry name" value="GH"/>
</dbReference>
<evidence type="ECO:0000313" key="7">
    <source>
        <dbReference type="Proteomes" id="UP000295515"/>
    </source>
</evidence>
<gene>
    <name evidence="6" type="ORF">EDD60_10322</name>
</gene>
<keyword evidence="2 6" id="KW-0378">Hydrolase</keyword>
<dbReference type="Gene3D" id="3.20.20.80">
    <property type="entry name" value="Glycosidases"/>
    <property type="match status" value="1"/>
</dbReference>
<dbReference type="SUPFAM" id="SSF49785">
    <property type="entry name" value="Galactose-binding domain-like"/>
    <property type="match status" value="1"/>
</dbReference>
<dbReference type="SUPFAM" id="SSF51445">
    <property type="entry name" value="(Trans)glycosidases"/>
    <property type="match status" value="1"/>
</dbReference>
<proteinExistence type="inferred from homology"/>
<organism evidence="6 7">
    <name type="scientific">Longibaculum muris</name>
    <dbReference type="NCBI Taxonomy" id="1796628"/>
    <lineage>
        <taxon>Bacteria</taxon>
        <taxon>Bacillati</taxon>
        <taxon>Bacillota</taxon>
        <taxon>Erysipelotrichia</taxon>
        <taxon>Erysipelotrichales</taxon>
        <taxon>Coprobacillaceae</taxon>
        <taxon>Longibaculum</taxon>
    </lineage>
</organism>
<dbReference type="GeneID" id="98914512"/>
<dbReference type="InterPro" id="IPR051913">
    <property type="entry name" value="GH2_Domain-Containing"/>
</dbReference>
<dbReference type="GO" id="GO:0005975">
    <property type="term" value="P:carbohydrate metabolic process"/>
    <property type="evidence" value="ECO:0007669"/>
    <property type="project" value="InterPro"/>
</dbReference>
<evidence type="ECO:0000256" key="1">
    <source>
        <dbReference type="ARBA" id="ARBA00007401"/>
    </source>
</evidence>
<dbReference type="InterPro" id="IPR006104">
    <property type="entry name" value="Glyco_hydro_2_N"/>
</dbReference>
<evidence type="ECO:0000256" key="3">
    <source>
        <dbReference type="ARBA" id="ARBA00023295"/>
    </source>
</evidence>
<evidence type="ECO:0000256" key="2">
    <source>
        <dbReference type="ARBA" id="ARBA00022801"/>
    </source>
</evidence>
<keyword evidence="7" id="KW-1185">Reference proteome</keyword>
<accession>A0A4R3Z8Y2</accession>
<dbReference type="AlphaFoldDB" id="A0A4R3Z8Y2"/>
<dbReference type="SUPFAM" id="SSF49303">
    <property type="entry name" value="beta-Galactosidase/glucuronidase domain"/>
    <property type="match status" value="1"/>
</dbReference>
<feature type="domain" description="Glycoside hydrolase family 2 catalytic" evidence="4">
    <location>
        <begin position="304"/>
        <end position="485"/>
    </location>
</feature>
<dbReference type="Gene3D" id="2.60.120.260">
    <property type="entry name" value="Galactose-binding domain-like"/>
    <property type="match status" value="1"/>
</dbReference>
<evidence type="ECO:0000259" key="5">
    <source>
        <dbReference type="Pfam" id="PF02837"/>
    </source>
</evidence>
<name>A0A4R3Z8Y2_9FIRM</name>
<dbReference type="PANTHER" id="PTHR42732:SF2">
    <property type="entry name" value="BETA-MANNOSIDASE"/>
    <property type="match status" value="1"/>
</dbReference>